<name>A0A813EHD8_POLGL</name>
<protein>
    <submittedName>
        <fullName evidence="2">Uncharacterized protein</fullName>
    </submittedName>
</protein>
<feature type="region of interest" description="Disordered" evidence="1">
    <location>
        <begin position="141"/>
        <end position="160"/>
    </location>
</feature>
<proteinExistence type="predicted"/>
<dbReference type="AlphaFoldDB" id="A0A813EHD8"/>
<gene>
    <name evidence="2" type="ORF">PGLA1383_LOCUS18336</name>
</gene>
<feature type="compositionally biased region" description="Acidic residues" evidence="1">
    <location>
        <begin position="249"/>
        <end position="262"/>
    </location>
</feature>
<dbReference type="EMBL" id="CAJNNV010011684">
    <property type="protein sequence ID" value="CAE8599997.1"/>
    <property type="molecule type" value="Genomic_DNA"/>
</dbReference>
<feature type="compositionally biased region" description="Polar residues" evidence="1">
    <location>
        <begin position="65"/>
        <end position="82"/>
    </location>
</feature>
<feature type="region of interest" description="Disordered" evidence="1">
    <location>
        <begin position="316"/>
        <end position="336"/>
    </location>
</feature>
<accession>A0A813EHD8</accession>
<reference evidence="2" key="1">
    <citation type="submission" date="2021-02" db="EMBL/GenBank/DDBJ databases">
        <authorList>
            <person name="Dougan E. K."/>
            <person name="Rhodes N."/>
            <person name="Thang M."/>
            <person name="Chan C."/>
        </authorList>
    </citation>
    <scope>NUCLEOTIDE SEQUENCE</scope>
</reference>
<feature type="region of interest" description="Disordered" evidence="1">
    <location>
        <begin position="1"/>
        <end position="86"/>
    </location>
</feature>
<comment type="caution">
    <text evidence="2">The sequence shown here is derived from an EMBL/GenBank/DDBJ whole genome shotgun (WGS) entry which is preliminary data.</text>
</comment>
<keyword evidence="3" id="KW-1185">Reference proteome</keyword>
<sequence length="386" mass="39845">MGGTSCPITSMRRFLPAQASPVTAGVAPSSERRQEVTQTTEVTPAADGSGPEVPAKAGLTPLPKPSSTNEAPRTMSTGSTGTPAGLFRLAPPPTPVAAMAVGSTTPAEKVVKIDTLMEAHAVERKKTDEEFFGTGAQYVDDEESLMDPGGDLQEKSAERPARATVNFAGATLPAVFSAATRAPRGPQAVPAAMADLPLNSRGDGVDSDTDSEAAPKGKPADPLSSSAPFEGDGGKAELPPPQPLGADGPEVDGAEDDGDGEEKDGQASATSWQLQRGISTASQEEGGAMCSFCRNTGISHTGRACTCSHASKAVAMTEGKAPKSSPSSSRSSDKIKDLTMVDDSVGSKLDRFFGDESAWNLVVQEMDRGGKKQKFQVRVPKPYPGV</sequence>
<evidence type="ECO:0000313" key="3">
    <source>
        <dbReference type="Proteomes" id="UP000654075"/>
    </source>
</evidence>
<dbReference type="Proteomes" id="UP000654075">
    <property type="component" value="Unassembled WGS sequence"/>
</dbReference>
<evidence type="ECO:0000313" key="2">
    <source>
        <dbReference type="EMBL" id="CAE8599997.1"/>
    </source>
</evidence>
<organism evidence="2 3">
    <name type="scientific">Polarella glacialis</name>
    <name type="common">Dinoflagellate</name>
    <dbReference type="NCBI Taxonomy" id="89957"/>
    <lineage>
        <taxon>Eukaryota</taxon>
        <taxon>Sar</taxon>
        <taxon>Alveolata</taxon>
        <taxon>Dinophyceae</taxon>
        <taxon>Suessiales</taxon>
        <taxon>Suessiaceae</taxon>
        <taxon>Polarella</taxon>
    </lineage>
</organism>
<feature type="non-terminal residue" evidence="2">
    <location>
        <position position="1"/>
    </location>
</feature>
<feature type="region of interest" description="Disordered" evidence="1">
    <location>
        <begin position="195"/>
        <end position="274"/>
    </location>
</feature>
<evidence type="ECO:0000256" key="1">
    <source>
        <dbReference type="SAM" id="MobiDB-lite"/>
    </source>
</evidence>